<evidence type="ECO:0000256" key="2">
    <source>
        <dbReference type="ARBA" id="ARBA00022614"/>
    </source>
</evidence>
<protein>
    <submittedName>
        <fullName evidence="11">Uncharacterized protein</fullName>
    </submittedName>
</protein>
<comment type="similarity">
    <text evidence="1">Belongs to the disease resistance NB-LRR family.</text>
</comment>
<evidence type="ECO:0000259" key="9">
    <source>
        <dbReference type="Pfam" id="PF23559"/>
    </source>
</evidence>
<evidence type="ECO:0000313" key="12">
    <source>
        <dbReference type="Proteomes" id="UP000604825"/>
    </source>
</evidence>
<keyword evidence="3" id="KW-0677">Repeat</keyword>
<feature type="domain" description="NB-ARC" evidence="7">
    <location>
        <begin position="148"/>
        <end position="306"/>
    </location>
</feature>
<evidence type="ECO:0000256" key="6">
    <source>
        <dbReference type="ARBA" id="ARBA00022840"/>
    </source>
</evidence>
<dbReference type="FunFam" id="1.10.10.10:FF:000322">
    <property type="entry name" value="Probable disease resistance protein At1g63360"/>
    <property type="match status" value="1"/>
</dbReference>
<dbReference type="GO" id="GO:0009626">
    <property type="term" value="P:plant-type hypersensitive response"/>
    <property type="evidence" value="ECO:0007669"/>
    <property type="project" value="UniProtKB-ARBA"/>
</dbReference>
<dbReference type="GO" id="GO:0002758">
    <property type="term" value="P:innate immune response-activating signaling pathway"/>
    <property type="evidence" value="ECO:0007669"/>
    <property type="project" value="UniProtKB-ARBA"/>
</dbReference>
<dbReference type="InterPro" id="IPR058922">
    <property type="entry name" value="WHD_DRP"/>
</dbReference>
<dbReference type="InterPro" id="IPR036388">
    <property type="entry name" value="WH-like_DNA-bd_sf"/>
</dbReference>
<dbReference type="InterPro" id="IPR056789">
    <property type="entry name" value="LRR_R13L1-DRL21"/>
</dbReference>
<feature type="domain" description="Disease resistance protein winged helix" evidence="9">
    <location>
        <begin position="400"/>
        <end position="474"/>
    </location>
</feature>
<dbReference type="SUPFAM" id="SSF52058">
    <property type="entry name" value="L domain-like"/>
    <property type="match status" value="1"/>
</dbReference>
<feature type="domain" description="Disease resistance N-terminal" evidence="8">
    <location>
        <begin position="2"/>
        <end position="66"/>
    </location>
</feature>
<evidence type="ECO:0000259" key="10">
    <source>
        <dbReference type="Pfam" id="PF25019"/>
    </source>
</evidence>
<evidence type="ECO:0000313" key="11">
    <source>
        <dbReference type="EMBL" id="CAD6270071.1"/>
    </source>
</evidence>
<dbReference type="InterPro" id="IPR032675">
    <property type="entry name" value="LRR_dom_sf"/>
</dbReference>
<name>A0A811RJ59_9POAL</name>
<dbReference type="Proteomes" id="UP000604825">
    <property type="component" value="Unassembled WGS sequence"/>
</dbReference>
<dbReference type="Gene3D" id="3.80.10.10">
    <property type="entry name" value="Ribonuclease Inhibitor"/>
    <property type="match status" value="3"/>
</dbReference>
<dbReference type="EMBL" id="CAJGYO010000015">
    <property type="protein sequence ID" value="CAD6270071.1"/>
    <property type="molecule type" value="Genomic_DNA"/>
</dbReference>
<evidence type="ECO:0000256" key="1">
    <source>
        <dbReference type="ARBA" id="ARBA00008894"/>
    </source>
</evidence>
<dbReference type="Gene3D" id="1.10.10.10">
    <property type="entry name" value="Winged helix-like DNA-binding domain superfamily/Winged helix DNA-binding domain"/>
    <property type="match status" value="1"/>
</dbReference>
<accession>A0A811RJ59</accession>
<keyword evidence="4" id="KW-0547">Nucleotide-binding</keyword>
<dbReference type="FunFam" id="3.40.50.300:FF:001091">
    <property type="entry name" value="Probable disease resistance protein At1g61300"/>
    <property type="match status" value="1"/>
</dbReference>
<evidence type="ECO:0000259" key="8">
    <source>
        <dbReference type="Pfam" id="PF18052"/>
    </source>
</evidence>
<evidence type="ECO:0000256" key="3">
    <source>
        <dbReference type="ARBA" id="ARBA00022737"/>
    </source>
</evidence>
<dbReference type="Pfam" id="PF00931">
    <property type="entry name" value="NB-ARC"/>
    <property type="match status" value="1"/>
</dbReference>
<dbReference type="InterPro" id="IPR042197">
    <property type="entry name" value="Apaf_helical"/>
</dbReference>
<comment type="caution">
    <text evidence="11">The sequence shown here is derived from an EMBL/GenBank/DDBJ whole genome shotgun (WGS) entry which is preliminary data.</text>
</comment>
<evidence type="ECO:0000256" key="5">
    <source>
        <dbReference type="ARBA" id="ARBA00022821"/>
    </source>
</evidence>
<dbReference type="Gene3D" id="1.10.8.430">
    <property type="entry name" value="Helical domain of apoptotic protease-activating factors"/>
    <property type="match status" value="1"/>
</dbReference>
<dbReference type="InterPro" id="IPR002182">
    <property type="entry name" value="NB-ARC"/>
</dbReference>
<keyword evidence="2" id="KW-0433">Leucine-rich repeat</keyword>
<dbReference type="GO" id="GO:0042742">
    <property type="term" value="P:defense response to bacterium"/>
    <property type="evidence" value="ECO:0007669"/>
    <property type="project" value="UniProtKB-ARBA"/>
</dbReference>
<dbReference type="SUPFAM" id="SSF52540">
    <property type="entry name" value="P-loop containing nucleoside triphosphate hydrolases"/>
    <property type="match status" value="1"/>
</dbReference>
<proteinExistence type="inferred from homology"/>
<dbReference type="PRINTS" id="PR00364">
    <property type="entry name" value="DISEASERSIST"/>
</dbReference>
<dbReference type="Pfam" id="PF18052">
    <property type="entry name" value="Rx_N"/>
    <property type="match status" value="1"/>
</dbReference>
<dbReference type="OrthoDB" id="633436at2759"/>
<evidence type="ECO:0000256" key="4">
    <source>
        <dbReference type="ARBA" id="ARBA00022741"/>
    </source>
</evidence>
<sequence length="1132" mass="127282">MEEQHETLKRKLLAILDVINDAEEQAAAHRQGAKAWLEALRKVAYQASDVFDEFKYEALRREAKKKGHYKKLGFDVIKLFPTHNRVVFRYRMGNKLRMILNAIEVLITEMHAFRFKFRPQPPMPKSWRHTESDIIDLKEFASQSRYKEKNEVVNKLIGQASNLELTVLPIVGMGGLGKTTLAQLVYNDPGIQKHFQLQLWVCVSDNFEVDTLAKTIVEENAKGKNNIDTRGQSPLDSLKEVVSGKRYLLVLDDVWNRDANKWGKLKSCLQYGGNGSAVLTTTRDNVVAELMCTTEAYSLKSLEQRFIMEIIMARSFSSKREPDAKLVKMVGDIAMRCAGSPLAATAVISLLRTKTNVEEWSAILSKSTICDDETGILPILKLSYNGLPSHMRQCFALCAIFPKDYEIDVEKLIQLWMANGFIPEQHGVCPEITGKQIFMDLVSRSFFQDVKEVPFEVHKTWLPRITCKIHDLHDVAQSSMGTECATIVIELSQSEKFPYSARHLFISVDRPEKILNCSLEKGSMAVQTLICNGYADEDLKHLSKYRSIRALSICQGSFLKPKYLHHLRYLDLSSSDIEALPEEISILYNLETLDLSWCCCLNRLPKEMKYMTGLRHLYIDECNQLRSMPSELGHLTSLQTLTWFVAGTGSGCSKVRELCQLDQLGGSLELRQLENVTEADAKAAHLGNKKELTMLALRWTSTLEKVLEALKPHEGLMVVRINGYRGGTYPTWMNTLQQMVKLKLRNCENVKELPPLWQLPALQVLSLRGLQSLSCLYSGDAPVTAFKKLKELSLSEMPNFDTWWLNEVQGEESIFPQRWEAVQGTLGEEVTFPRLKKLTIQSCRELSTLPEAPNLSELVIRQGSQQMLVQRMQCSRPLARGSVPEPEILEEVRNLGMQQSSRTQIRFSRTEQCTTPTPGVSGYTKLCKFGSPKVKFIAFSKELDTSTKLASAQGVAAEDDKSALVLGSGSCSDATASTPVPKLSSSTKDHFLPCLESLIIEYCNGLSEVLDLPPSINTFVISGCSDLRALSGKLDAVQKLSIADCSRLKSLESFLGELALLEELHLNSCQSLVSLPNGPQACSSLRHLTIKSCPGIKLLPESLYQRLGDLKDKDKRLDARYEGNLQFLLCFF</sequence>
<feature type="domain" description="R13L1/DRL21-like LRR repeat region" evidence="10">
    <location>
        <begin position="656"/>
        <end position="769"/>
    </location>
</feature>
<dbReference type="InterPro" id="IPR041118">
    <property type="entry name" value="Rx_N"/>
</dbReference>
<keyword evidence="5" id="KW-0611">Plant defense</keyword>
<dbReference type="PANTHER" id="PTHR36766:SF55">
    <property type="entry name" value="OS11G0492900 PROTEIN"/>
    <property type="match status" value="1"/>
</dbReference>
<keyword evidence="6" id="KW-0067">ATP-binding</keyword>
<dbReference type="GO" id="GO:0005524">
    <property type="term" value="F:ATP binding"/>
    <property type="evidence" value="ECO:0007669"/>
    <property type="project" value="UniProtKB-KW"/>
</dbReference>
<reference evidence="11" key="1">
    <citation type="submission" date="2020-10" db="EMBL/GenBank/DDBJ databases">
        <authorList>
            <person name="Han B."/>
            <person name="Lu T."/>
            <person name="Zhao Q."/>
            <person name="Huang X."/>
            <person name="Zhao Y."/>
        </authorList>
    </citation>
    <scope>NUCLEOTIDE SEQUENCE</scope>
</reference>
<dbReference type="Gene3D" id="3.40.50.300">
    <property type="entry name" value="P-loop containing nucleotide triphosphate hydrolases"/>
    <property type="match status" value="1"/>
</dbReference>
<dbReference type="InterPro" id="IPR027417">
    <property type="entry name" value="P-loop_NTPase"/>
</dbReference>
<evidence type="ECO:0000259" key="7">
    <source>
        <dbReference type="Pfam" id="PF00931"/>
    </source>
</evidence>
<dbReference type="Gene3D" id="1.20.5.4130">
    <property type="match status" value="1"/>
</dbReference>
<dbReference type="AlphaFoldDB" id="A0A811RJ59"/>
<organism evidence="11 12">
    <name type="scientific">Miscanthus lutarioriparius</name>
    <dbReference type="NCBI Taxonomy" id="422564"/>
    <lineage>
        <taxon>Eukaryota</taxon>
        <taxon>Viridiplantae</taxon>
        <taxon>Streptophyta</taxon>
        <taxon>Embryophyta</taxon>
        <taxon>Tracheophyta</taxon>
        <taxon>Spermatophyta</taxon>
        <taxon>Magnoliopsida</taxon>
        <taxon>Liliopsida</taxon>
        <taxon>Poales</taxon>
        <taxon>Poaceae</taxon>
        <taxon>PACMAD clade</taxon>
        <taxon>Panicoideae</taxon>
        <taxon>Andropogonodae</taxon>
        <taxon>Andropogoneae</taxon>
        <taxon>Saccharinae</taxon>
        <taxon>Miscanthus</taxon>
    </lineage>
</organism>
<gene>
    <name evidence="11" type="ORF">NCGR_LOCUS53367</name>
</gene>
<dbReference type="Pfam" id="PF25019">
    <property type="entry name" value="LRR_R13L1-DRL21"/>
    <property type="match status" value="1"/>
</dbReference>
<keyword evidence="12" id="KW-1185">Reference proteome</keyword>
<dbReference type="Pfam" id="PF23559">
    <property type="entry name" value="WHD_DRP"/>
    <property type="match status" value="1"/>
</dbReference>
<dbReference type="GO" id="GO:0043531">
    <property type="term" value="F:ADP binding"/>
    <property type="evidence" value="ECO:0007669"/>
    <property type="project" value="InterPro"/>
</dbReference>
<dbReference type="PANTHER" id="PTHR36766">
    <property type="entry name" value="PLANT BROAD-SPECTRUM MILDEW RESISTANCE PROTEIN RPW8"/>
    <property type="match status" value="1"/>
</dbReference>